<dbReference type="EMBL" id="JAMGBE010000001">
    <property type="protein sequence ID" value="MCL6729296.1"/>
    <property type="molecule type" value="Genomic_DNA"/>
</dbReference>
<protein>
    <submittedName>
        <fullName evidence="2">Uncharacterized protein</fullName>
    </submittedName>
</protein>
<comment type="caution">
    <text evidence="2">The sequence shown here is derived from an EMBL/GenBank/DDBJ whole genome shotgun (WGS) entry which is preliminary data.</text>
</comment>
<dbReference type="RefSeq" id="WP_249830764.1">
    <property type="nucleotide sequence ID" value="NZ_JAMGBE010000001.1"/>
</dbReference>
<name>A0ABT0S0P0_9SPHN</name>
<keyword evidence="3" id="KW-1185">Reference proteome</keyword>
<evidence type="ECO:0000313" key="3">
    <source>
        <dbReference type="Proteomes" id="UP001165342"/>
    </source>
</evidence>
<feature type="region of interest" description="Disordered" evidence="1">
    <location>
        <begin position="47"/>
        <end position="68"/>
    </location>
</feature>
<proteinExistence type="predicted"/>
<organism evidence="2 3">
    <name type="scientific">Sphingomonas hankyongi</name>
    <dbReference type="NCBI Taxonomy" id="2908209"/>
    <lineage>
        <taxon>Bacteria</taxon>
        <taxon>Pseudomonadati</taxon>
        <taxon>Pseudomonadota</taxon>
        <taxon>Alphaproteobacteria</taxon>
        <taxon>Sphingomonadales</taxon>
        <taxon>Sphingomonadaceae</taxon>
        <taxon>Sphingomonas</taxon>
    </lineage>
</organism>
<feature type="compositionally biased region" description="Low complexity" evidence="1">
    <location>
        <begin position="53"/>
        <end position="62"/>
    </location>
</feature>
<evidence type="ECO:0000256" key="1">
    <source>
        <dbReference type="SAM" id="MobiDB-lite"/>
    </source>
</evidence>
<reference evidence="2" key="1">
    <citation type="submission" date="2022-05" db="EMBL/GenBank/DDBJ databases">
        <authorList>
            <person name="Jo J.-H."/>
            <person name="Im W.-T."/>
        </authorList>
    </citation>
    <scope>NUCLEOTIDE SEQUENCE</scope>
    <source>
        <strain evidence="2">SE220</strain>
    </source>
</reference>
<gene>
    <name evidence="2" type="ORF">LZ538_04395</name>
</gene>
<evidence type="ECO:0000313" key="2">
    <source>
        <dbReference type="EMBL" id="MCL6729296.1"/>
    </source>
</evidence>
<accession>A0ABT0S0P0</accession>
<dbReference type="Proteomes" id="UP001165342">
    <property type="component" value="Unassembled WGS sequence"/>
</dbReference>
<sequence>MVNDSEYFRRRAAEARAAAFSKESGESVEVAGDLALAYAALARRRAAKPEPAPVADADADAPILLVND</sequence>